<dbReference type="InterPro" id="IPR025361">
    <property type="entry name" value="DUF4265"/>
</dbReference>
<accession>A0ABS3VRN4</accession>
<proteinExistence type="predicted"/>
<evidence type="ECO:0000313" key="2">
    <source>
        <dbReference type="Proteomes" id="UP000823521"/>
    </source>
</evidence>
<dbReference type="EMBL" id="WVUH01000108">
    <property type="protein sequence ID" value="MBO4207188.1"/>
    <property type="molecule type" value="Genomic_DNA"/>
</dbReference>
<dbReference type="RefSeq" id="WP_208814086.1">
    <property type="nucleotide sequence ID" value="NZ_WVUH01000108.1"/>
</dbReference>
<sequence length="164" mass="17669">MSSSSHAAVELPPGWVQVWFRMSGGPATGLGISAEALPPERVRLRRAPWAALNAAKGDIFRVRRDADGQLWAHEKLEASGFCAVRVTLAPDSPLGPPEPGVDAILDRFTALSVTGAGMFGLAVIDIAPDADLHLVRQLLDTGRRDGWWDYQELCVTEAWEAASP</sequence>
<organism evidence="1 2">
    <name type="scientific">Micromonospora echinofusca</name>
    <dbReference type="NCBI Taxonomy" id="47858"/>
    <lineage>
        <taxon>Bacteria</taxon>
        <taxon>Bacillati</taxon>
        <taxon>Actinomycetota</taxon>
        <taxon>Actinomycetes</taxon>
        <taxon>Micromonosporales</taxon>
        <taxon>Micromonosporaceae</taxon>
        <taxon>Micromonospora</taxon>
    </lineage>
</organism>
<gene>
    <name evidence="1" type="ORF">GSF22_14400</name>
</gene>
<protein>
    <submittedName>
        <fullName evidence="1">DUF4265 domain-containing protein</fullName>
    </submittedName>
</protein>
<name>A0ABS3VRN4_MICEH</name>
<keyword evidence="2" id="KW-1185">Reference proteome</keyword>
<dbReference type="Proteomes" id="UP000823521">
    <property type="component" value="Unassembled WGS sequence"/>
</dbReference>
<reference evidence="1 2" key="1">
    <citation type="submission" date="2019-12" db="EMBL/GenBank/DDBJ databases">
        <title>Whole genome sequencing of endophytic Actinobacterium Micromonospora sp. MPMI6T.</title>
        <authorList>
            <person name="Evv R."/>
            <person name="Podile A.R."/>
        </authorList>
    </citation>
    <scope>NUCLEOTIDE SEQUENCE [LARGE SCALE GENOMIC DNA]</scope>
    <source>
        <strain evidence="1 2">MPMI6</strain>
    </source>
</reference>
<dbReference type="Pfam" id="PF14085">
    <property type="entry name" value="DUF4265"/>
    <property type="match status" value="1"/>
</dbReference>
<comment type="caution">
    <text evidence="1">The sequence shown here is derived from an EMBL/GenBank/DDBJ whole genome shotgun (WGS) entry which is preliminary data.</text>
</comment>
<evidence type="ECO:0000313" key="1">
    <source>
        <dbReference type="EMBL" id="MBO4207188.1"/>
    </source>
</evidence>